<dbReference type="PANTHER" id="PTHR11727:SF7">
    <property type="entry name" value="DIMETHYLADENOSINE TRANSFERASE-RELATED"/>
    <property type="match status" value="1"/>
</dbReference>
<evidence type="ECO:0000256" key="5">
    <source>
        <dbReference type="ARBA" id="ARBA00022691"/>
    </source>
</evidence>
<evidence type="ECO:0000256" key="4">
    <source>
        <dbReference type="ARBA" id="ARBA00022679"/>
    </source>
</evidence>
<keyword evidence="6 7" id="KW-0694">RNA-binding</keyword>
<evidence type="ECO:0000256" key="1">
    <source>
        <dbReference type="ARBA" id="ARBA00022490"/>
    </source>
</evidence>
<dbReference type="PROSITE" id="PS51689">
    <property type="entry name" value="SAM_RNA_A_N6_MT"/>
    <property type="match status" value="1"/>
</dbReference>
<keyword evidence="4 7" id="KW-0808">Transferase</keyword>
<keyword evidence="2 7" id="KW-0698">rRNA processing</keyword>
<dbReference type="EMBL" id="CP099547">
    <property type="protein sequence ID" value="USR79221.1"/>
    <property type="molecule type" value="Genomic_DNA"/>
</dbReference>
<dbReference type="InterPro" id="IPR029063">
    <property type="entry name" value="SAM-dependent_MTases_sf"/>
</dbReference>
<name>A0ABY5AGU2_9ACTO</name>
<dbReference type="InterPro" id="IPR020598">
    <property type="entry name" value="rRNA_Ade_methylase_Trfase_N"/>
</dbReference>
<dbReference type="Gene3D" id="1.10.8.100">
    <property type="entry name" value="Ribosomal RNA adenine dimethylase-like, domain 2"/>
    <property type="match status" value="1"/>
</dbReference>
<reference evidence="10" key="1">
    <citation type="submission" date="2022-06" db="EMBL/GenBank/DDBJ databases">
        <title>Complete Genome Sequence of Arcanobacterium pinnipediorum strain DSM 28752 isolated from a harbour seal.</title>
        <authorList>
            <person name="Borowiak M."/>
            <person name="Kreitlow A."/>
            <person name="Alssahen M."/>
            <person name="Malorny B."/>
            <person name="Laemmler C."/>
            <person name="Prenger-Berninghoff E."/>
            <person name="Siebert U."/>
            <person name="Ploetz M."/>
            <person name="Abdulmawjood A."/>
        </authorList>
    </citation>
    <scope>NUCLEOTIDE SEQUENCE</scope>
    <source>
        <strain evidence="10">DSM 28752</strain>
    </source>
</reference>
<protein>
    <recommendedName>
        <fullName evidence="7">Ribosomal RNA small subunit methyltransferase A</fullName>
        <ecNumber evidence="7">2.1.1.182</ecNumber>
    </recommendedName>
    <alternativeName>
        <fullName evidence="7">16S rRNA (adenine(1518)-N(6)/adenine(1519)-N(6))-dimethyltransferase</fullName>
    </alternativeName>
    <alternativeName>
        <fullName evidence="7">16S rRNA dimethyladenosine transferase</fullName>
    </alternativeName>
    <alternativeName>
        <fullName evidence="7">16S rRNA dimethylase</fullName>
    </alternativeName>
    <alternativeName>
        <fullName evidence="7">S-adenosylmethionine-6-N', N'-adenosyl(rRNA) dimethyltransferase</fullName>
    </alternativeName>
</protein>
<feature type="binding site" evidence="7 8">
    <location>
        <position position="140"/>
    </location>
    <ligand>
        <name>S-adenosyl-L-methionine</name>
        <dbReference type="ChEBI" id="CHEBI:59789"/>
    </ligand>
</feature>
<feature type="binding site" evidence="7 8">
    <location>
        <position position="32"/>
    </location>
    <ligand>
        <name>S-adenosyl-L-methionine</name>
        <dbReference type="ChEBI" id="CHEBI:59789"/>
    </ligand>
</feature>
<comment type="similarity">
    <text evidence="7">Belongs to the class I-like SAM-binding methyltransferase superfamily. rRNA adenine N(6)-methyltransferase family. RsmA subfamily.</text>
</comment>
<evidence type="ECO:0000256" key="8">
    <source>
        <dbReference type="PROSITE-ProRule" id="PRU01026"/>
    </source>
</evidence>
<evidence type="ECO:0000256" key="2">
    <source>
        <dbReference type="ARBA" id="ARBA00022552"/>
    </source>
</evidence>
<dbReference type="Pfam" id="PF00398">
    <property type="entry name" value="RrnaAD"/>
    <property type="match status" value="1"/>
</dbReference>
<dbReference type="RefSeq" id="WP_252673095.1">
    <property type="nucleotide sequence ID" value="NZ_CP099547.1"/>
</dbReference>
<sequence length="298" mass="32076">MNHPHLQLLGPVKIRELAHRLGVRPTKMLGQNFVHDAGTVRRIVRDAQVHPGDHVVEVGPGLGSLTLAILETGALVSAIEIDSALADALPATISEVQPESIANFAVTNRDAMEISSAADLSVPEIIGSAGQFTPKHLVANLPYNVAVPVLLTLLQSLPTLETVTVMVQLEVADRLAAQPGSKTYGVPSVKANWYADVWRGAKISRNVFWPVPNVDSALVHMQRHPQPTGVEREDVFTVVDAAFAQRRKTLRAALSQWAGSPARAEEILRAAGVDPSLRGEKLTIDDFIAIAQSFTKVS</sequence>
<keyword evidence="5 7" id="KW-0949">S-adenosyl-L-methionine</keyword>
<feature type="domain" description="Ribosomal RNA adenine methylase transferase N-terminal" evidence="9">
    <location>
        <begin position="39"/>
        <end position="225"/>
    </location>
</feature>
<evidence type="ECO:0000256" key="6">
    <source>
        <dbReference type="ARBA" id="ARBA00022884"/>
    </source>
</evidence>
<dbReference type="PROSITE" id="PS01131">
    <property type="entry name" value="RRNA_A_DIMETH"/>
    <property type="match status" value="1"/>
</dbReference>
<keyword evidence="3 7" id="KW-0489">Methyltransferase</keyword>
<dbReference type="Proteomes" id="UP001056109">
    <property type="component" value="Chromosome"/>
</dbReference>
<dbReference type="InterPro" id="IPR001737">
    <property type="entry name" value="KsgA/Erm"/>
</dbReference>
<dbReference type="SUPFAM" id="SSF53335">
    <property type="entry name" value="S-adenosyl-L-methionine-dependent methyltransferases"/>
    <property type="match status" value="1"/>
</dbReference>
<dbReference type="HAMAP" id="MF_00607">
    <property type="entry name" value="16SrRNA_methyltr_A"/>
    <property type="match status" value="1"/>
</dbReference>
<dbReference type="EC" id="2.1.1.182" evidence="7"/>
<evidence type="ECO:0000313" key="10">
    <source>
        <dbReference type="EMBL" id="USR79221.1"/>
    </source>
</evidence>
<keyword evidence="11" id="KW-1185">Reference proteome</keyword>
<comment type="catalytic activity">
    <reaction evidence="7">
        <text>adenosine(1518)/adenosine(1519) in 16S rRNA + 4 S-adenosyl-L-methionine = N(6)-dimethyladenosine(1518)/N(6)-dimethyladenosine(1519) in 16S rRNA + 4 S-adenosyl-L-homocysteine + 4 H(+)</text>
        <dbReference type="Rhea" id="RHEA:19609"/>
        <dbReference type="Rhea" id="RHEA-COMP:10232"/>
        <dbReference type="Rhea" id="RHEA-COMP:10233"/>
        <dbReference type="ChEBI" id="CHEBI:15378"/>
        <dbReference type="ChEBI" id="CHEBI:57856"/>
        <dbReference type="ChEBI" id="CHEBI:59789"/>
        <dbReference type="ChEBI" id="CHEBI:74411"/>
        <dbReference type="ChEBI" id="CHEBI:74493"/>
        <dbReference type="EC" id="2.1.1.182"/>
    </reaction>
</comment>
<dbReference type="NCBIfam" id="TIGR00755">
    <property type="entry name" value="ksgA"/>
    <property type="match status" value="1"/>
</dbReference>
<proteinExistence type="inferred from homology"/>
<keyword evidence="1 7" id="KW-0963">Cytoplasm</keyword>
<feature type="binding site" evidence="7 8">
    <location>
        <position position="110"/>
    </location>
    <ligand>
        <name>S-adenosyl-L-methionine</name>
        <dbReference type="ChEBI" id="CHEBI:59789"/>
    </ligand>
</feature>
<accession>A0ABY5AGU2</accession>
<comment type="subcellular location">
    <subcellularLocation>
        <location evidence="7">Cytoplasm</location>
    </subcellularLocation>
</comment>
<gene>
    <name evidence="7 10" type="primary">rsmA</name>
    <name evidence="7" type="synonym">ksgA</name>
    <name evidence="10" type="ORF">NG665_07535</name>
</gene>
<feature type="binding site" evidence="7 8">
    <location>
        <position position="80"/>
    </location>
    <ligand>
        <name>S-adenosyl-L-methionine</name>
        <dbReference type="ChEBI" id="CHEBI:59789"/>
    </ligand>
</feature>
<feature type="binding site" evidence="7 8">
    <location>
        <position position="59"/>
    </location>
    <ligand>
        <name>S-adenosyl-L-methionine</name>
        <dbReference type="ChEBI" id="CHEBI:59789"/>
    </ligand>
</feature>
<dbReference type="Gene3D" id="3.40.50.150">
    <property type="entry name" value="Vaccinia Virus protein VP39"/>
    <property type="match status" value="1"/>
</dbReference>
<comment type="function">
    <text evidence="7">Specifically dimethylates two adjacent adenosines (A1518 and A1519) in the loop of a conserved hairpin near the 3'-end of 16S rRNA in the 30S particle. May play a critical role in biogenesis of 30S subunits.</text>
</comment>
<evidence type="ECO:0000259" key="9">
    <source>
        <dbReference type="SMART" id="SM00650"/>
    </source>
</evidence>
<evidence type="ECO:0000256" key="7">
    <source>
        <dbReference type="HAMAP-Rule" id="MF_00607"/>
    </source>
</evidence>
<evidence type="ECO:0000256" key="3">
    <source>
        <dbReference type="ARBA" id="ARBA00022603"/>
    </source>
</evidence>
<dbReference type="PANTHER" id="PTHR11727">
    <property type="entry name" value="DIMETHYLADENOSINE TRANSFERASE"/>
    <property type="match status" value="1"/>
</dbReference>
<feature type="binding site" evidence="7 8">
    <location>
        <position position="34"/>
    </location>
    <ligand>
        <name>S-adenosyl-L-methionine</name>
        <dbReference type="ChEBI" id="CHEBI:59789"/>
    </ligand>
</feature>
<organism evidence="10 11">
    <name type="scientific">Arcanobacterium pinnipediorum</name>
    <dbReference type="NCBI Taxonomy" id="1503041"/>
    <lineage>
        <taxon>Bacteria</taxon>
        <taxon>Bacillati</taxon>
        <taxon>Actinomycetota</taxon>
        <taxon>Actinomycetes</taxon>
        <taxon>Actinomycetales</taxon>
        <taxon>Actinomycetaceae</taxon>
        <taxon>Arcanobacterium</taxon>
    </lineage>
</organism>
<dbReference type="SMART" id="SM00650">
    <property type="entry name" value="rADc"/>
    <property type="match status" value="1"/>
</dbReference>
<evidence type="ECO:0000313" key="11">
    <source>
        <dbReference type="Proteomes" id="UP001056109"/>
    </source>
</evidence>
<dbReference type="InterPro" id="IPR020596">
    <property type="entry name" value="rRNA_Ade_Mease_Trfase_CS"/>
</dbReference>
<dbReference type="InterPro" id="IPR023165">
    <property type="entry name" value="rRNA_Ade_diMease-like_C"/>
</dbReference>
<dbReference type="InterPro" id="IPR011530">
    <property type="entry name" value="rRNA_adenine_dimethylase"/>
</dbReference>
<dbReference type="GO" id="GO:0052908">
    <property type="term" value="F:16S rRNA (adenine(1518)-N(6)/adenine(1519)-N(6))-dimethyltransferase activity"/>
    <property type="evidence" value="ECO:0007669"/>
    <property type="project" value="UniProtKB-EC"/>
</dbReference>